<evidence type="ECO:0000313" key="3">
    <source>
        <dbReference type="Proteomes" id="UP001465976"/>
    </source>
</evidence>
<gene>
    <name evidence="2" type="ORF">V5O48_009262</name>
</gene>
<organism evidence="2 3">
    <name type="scientific">Marasmius crinis-equi</name>
    <dbReference type="NCBI Taxonomy" id="585013"/>
    <lineage>
        <taxon>Eukaryota</taxon>
        <taxon>Fungi</taxon>
        <taxon>Dikarya</taxon>
        <taxon>Basidiomycota</taxon>
        <taxon>Agaricomycotina</taxon>
        <taxon>Agaricomycetes</taxon>
        <taxon>Agaricomycetidae</taxon>
        <taxon>Agaricales</taxon>
        <taxon>Marasmiineae</taxon>
        <taxon>Marasmiaceae</taxon>
        <taxon>Marasmius</taxon>
    </lineage>
</organism>
<name>A0ABR3FBR1_9AGAR</name>
<reference evidence="2 3" key="1">
    <citation type="submission" date="2024-02" db="EMBL/GenBank/DDBJ databases">
        <title>A draft genome for the cacao thread blight pathogen Marasmius crinis-equi.</title>
        <authorList>
            <person name="Cohen S.P."/>
            <person name="Baruah I.K."/>
            <person name="Amoako-Attah I."/>
            <person name="Bukari Y."/>
            <person name="Meinhardt L.W."/>
            <person name="Bailey B.A."/>
        </authorList>
    </citation>
    <scope>NUCLEOTIDE SEQUENCE [LARGE SCALE GENOMIC DNA]</scope>
    <source>
        <strain evidence="2 3">GH-76</strain>
    </source>
</reference>
<keyword evidence="3" id="KW-1185">Reference proteome</keyword>
<proteinExistence type="predicted"/>
<feature type="compositionally biased region" description="Low complexity" evidence="1">
    <location>
        <begin position="279"/>
        <end position="304"/>
    </location>
</feature>
<protein>
    <submittedName>
        <fullName evidence="2">Uncharacterized protein</fullName>
    </submittedName>
</protein>
<evidence type="ECO:0000256" key="1">
    <source>
        <dbReference type="SAM" id="MobiDB-lite"/>
    </source>
</evidence>
<accession>A0ABR3FBR1</accession>
<sequence length="304" mass="33745">MAVDHADISDIFVDHVNDPHSLHNPCLKSNVICTSAEFGKIWVPKEAQKEAFVFKMFGQVSNKDCFAAADGGWSPTNNPYNKPFADGAELSISLAYPKLCTPLKREWPAAIKQLKGLIFGEVELSLPLKGAWIPETDNTSGYGRIRLKHAFFQEQESGAHSVESPIPWDHWPVSDAAKPSFNRLRDADTHDLVPLPVFDMDGKLLQPSQYRSALMNTVVEAHFTLEVWRFGGRSQTFKARIVKLYIVTKPLMILIDSPTKRPRVDSEDENSPLKKRRTTSSSQGSGTSSSQKSVASSSQGSKET</sequence>
<dbReference type="EMBL" id="JBAHYK010000594">
    <property type="protein sequence ID" value="KAL0572711.1"/>
    <property type="molecule type" value="Genomic_DNA"/>
</dbReference>
<comment type="caution">
    <text evidence="2">The sequence shown here is derived from an EMBL/GenBank/DDBJ whole genome shotgun (WGS) entry which is preliminary data.</text>
</comment>
<dbReference type="Proteomes" id="UP001465976">
    <property type="component" value="Unassembled WGS sequence"/>
</dbReference>
<evidence type="ECO:0000313" key="2">
    <source>
        <dbReference type="EMBL" id="KAL0572711.1"/>
    </source>
</evidence>
<feature type="region of interest" description="Disordered" evidence="1">
    <location>
        <begin position="260"/>
        <end position="304"/>
    </location>
</feature>